<accession>A0A922LBW0</accession>
<dbReference type="EMBL" id="ASGP02000001">
    <property type="protein sequence ID" value="KAH9528357.1"/>
    <property type="molecule type" value="Genomic_DNA"/>
</dbReference>
<dbReference type="Gene3D" id="3.40.50.1820">
    <property type="entry name" value="alpha/beta hydrolase"/>
    <property type="match status" value="1"/>
</dbReference>
<dbReference type="GO" id="GO:0019915">
    <property type="term" value="P:lipid storage"/>
    <property type="evidence" value="ECO:0007669"/>
    <property type="project" value="InterPro"/>
</dbReference>
<evidence type="ECO:0000313" key="10">
    <source>
        <dbReference type="Proteomes" id="UP000790347"/>
    </source>
</evidence>
<dbReference type="GO" id="GO:0004771">
    <property type="term" value="F:sterol ester esterase activity"/>
    <property type="evidence" value="ECO:0007669"/>
    <property type="project" value="UniProtKB-EC"/>
</dbReference>
<dbReference type="AlphaFoldDB" id="A0A922LBW0"/>
<dbReference type="InterPro" id="IPR019363">
    <property type="entry name" value="LDAH"/>
</dbReference>
<evidence type="ECO:0000256" key="3">
    <source>
        <dbReference type="ARBA" id="ARBA00019242"/>
    </source>
</evidence>
<evidence type="ECO:0000256" key="5">
    <source>
        <dbReference type="ARBA" id="ARBA00022801"/>
    </source>
</evidence>
<keyword evidence="10" id="KW-1185">Reference proteome</keyword>
<evidence type="ECO:0000256" key="7">
    <source>
        <dbReference type="ARBA" id="ARBA00039150"/>
    </source>
</evidence>
<sequence>MKTEMKFIQVNHVPTKILVYDDEIGWLDRNEKFNKKQLILMISGNPGEIEYYTDYFSTLYLEMKIPLIGLSHAGHNCIPAGYSRPQMNSQLFGLEAQIVHKAQFIQNHIEPSTRIILIGHSIGCYIILELLDRYSDIAKMVDHSILLYPTIDSIGDTKSGRLTHFFIKFLLYPVLALAYLFNSILSSERKEQLIKAYLLLNGNECLDSVVRSATNLLDPYCVRAVTMMASEELVQVLEPKLNIIEANASNLSMFYSESDPWAPVDRYHKLRRKFENFQDKLDIRLCLGQMEHAFILESDSVCKVSQLTCDVIKNKWKL</sequence>
<comment type="caution">
    <text evidence="9">The sequence shown here is derived from an EMBL/GenBank/DDBJ whole genome shotgun (WGS) entry which is preliminary data.</text>
</comment>
<evidence type="ECO:0000256" key="6">
    <source>
        <dbReference type="ARBA" id="ARBA00031924"/>
    </source>
</evidence>
<comment type="subcellular location">
    <subcellularLocation>
        <location evidence="1">Lipid droplet</location>
    </subcellularLocation>
</comment>
<evidence type="ECO:0000256" key="8">
    <source>
        <dbReference type="ARBA" id="ARBA00049527"/>
    </source>
</evidence>
<proteinExistence type="inferred from homology"/>
<dbReference type="InterPro" id="IPR029058">
    <property type="entry name" value="AB_hydrolase_fold"/>
</dbReference>
<dbReference type="GO" id="GO:0005811">
    <property type="term" value="C:lipid droplet"/>
    <property type="evidence" value="ECO:0007669"/>
    <property type="project" value="UniProtKB-SubCell"/>
</dbReference>
<evidence type="ECO:0000313" key="9">
    <source>
        <dbReference type="EMBL" id="KAH9528357.1"/>
    </source>
</evidence>
<keyword evidence="5" id="KW-0378">Hydrolase</keyword>
<evidence type="ECO:0000256" key="4">
    <source>
        <dbReference type="ARBA" id="ARBA00022677"/>
    </source>
</evidence>
<dbReference type="EC" id="3.1.1.13" evidence="7"/>
<keyword evidence="4" id="KW-0551">Lipid droplet</keyword>
<organism evidence="9 10">
    <name type="scientific">Dermatophagoides farinae</name>
    <name type="common">American house dust mite</name>
    <dbReference type="NCBI Taxonomy" id="6954"/>
    <lineage>
        <taxon>Eukaryota</taxon>
        <taxon>Metazoa</taxon>
        <taxon>Ecdysozoa</taxon>
        <taxon>Arthropoda</taxon>
        <taxon>Chelicerata</taxon>
        <taxon>Arachnida</taxon>
        <taxon>Acari</taxon>
        <taxon>Acariformes</taxon>
        <taxon>Sarcoptiformes</taxon>
        <taxon>Astigmata</taxon>
        <taxon>Psoroptidia</taxon>
        <taxon>Analgoidea</taxon>
        <taxon>Pyroglyphidae</taxon>
        <taxon>Dermatophagoidinae</taxon>
        <taxon>Dermatophagoides</taxon>
    </lineage>
</organism>
<comment type="similarity">
    <text evidence="2">Belongs to the AB hydrolase superfamily. LDAH family.</text>
</comment>
<reference evidence="9" key="1">
    <citation type="submission" date="2013-05" db="EMBL/GenBank/DDBJ databases">
        <authorList>
            <person name="Yim A.K.Y."/>
            <person name="Chan T.F."/>
            <person name="Ji K.M."/>
            <person name="Liu X.Y."/>
            <person name="Zhou J.W."/>
            <person name="Li R.Q."/>
            <person name="Yang K.Y."/>
            <person name="Li J."/>
            <person name="Li M."/>
            <person name="Law P.T.W."/>
            <person name="Wu Y.L."/>
            <person name="Cai Z.L."/>
            <person name="Qin H."/>
            <person name="Bao Y."/>
            <person name="Leung R.K.K."/>
            <person name="Ng P.K.S."/>
            <person name="Zou J."/>
            <person name="Zhong X.J."/>
            <person name="Ran P.X."/>
            <person name="Zhong N.S."/>
            <person name="Liu Z.G."/>
            <person name="Tsui S.K.W."/>
        </authorList>
    </citation>
    <scope>NUCLEOTIDE SEQUENCE</scope>
    <source>
        <strain evidence="9">Derf</strain>
        <tissue evidence="9">Whole organism</tissue>
    </source>
</reference>
<dbReference type="PANTHER" id="PTHR13390:SF0">
    <property type="entry name" value="LIPID DROPLET-ASSOCIATED HYDROLASE"/>
    <property type="match status" value="1"/>
</dbReference>
<name>A0A922LBW0_DERFA</name>
<comment type="catalytic activity">
    <reaction evidence="8">
        <text>a cholesterol ester + H2O = cholesterol + a fatty acid + H(+)</text>
        <dbReference type="Rhea" id="RHEA:36403"/>
        <dbReference type="ChEBI" id="CHEBI:15377"/>
        <dbReference type="ChEBI" id="CHEBI:15378"/>
        <dbReference type="ChEBI" id="CHEBI:16113"/>
        <dbReference type="ChEBI" id="CHEBI:17002"/>
        <dbReference type="ChEBI" id="CHEBI:28868"/>
        <dbReference type="EC" id="3.1.1.13"/>
    </reaction>
    <physiologicalReaction direction="left-to-right" evidence="8">
        <dbReference type="Rhea" id="RHEA:36404"/>
    </physiologicalReaction>
</comment>
<evidence type="ECO:0000256" key="2">
    <source>
        <dbReference type="ARBA" id="ARBA00008300"/>
    </source>
</evidence>
<reference evidence="9" key="2">
    <citation type="journal article" date="2022" name="Res Sq">
        <title>Comparative Genomics Reveals Insights into the Divergent Evolution of Astigmatic Mites and Household Pest Adaptations.</title>
        <authorList>
            <person name="Xiong Q."/>
            <person name="Wan A.T.-Y."/>
            <person name="Liu X.-Y."/>
            <person name="Fung C.S.-H."/>
            <person name="Xiao X."/>
            <person name="Malainual N."/>
            <person name="Hou J."/>
            <person name="Wang L."/>
            <person name="Wang M."/>
            <person name="Yang K."/>
            <person name="Cui Y."/>
            <person name="Leung E."/>
            <person name="Nong W."/>
            <person name="Shin S.-K."/>
            <person name="Au S."/>
            <person name="Jeong K.Y."/>
            <person name="Chew F.T."/>
            <person name="Hui J."/>
            <person name="Leung T.F."/>
            <person name="Tungtrongchitr A."/>
            <person name="Zhong N."/>
            <person name="Liu Z."/>
            <person name="Tsui S."/>
        </authorList>
    </citation>
    <scope>NUCLEOTIDE SEQUENCE</scope>
    <source>
        <strain evidence="9">Derf</strain>
        <tissue evidence="9">Whole organism</tissue>
    </source>
</reference>
<dbReference type="Proteomes" id="UP000790347">
    <property type="component" value="Unassembled WGS sequence"/>
</dbReference>
<dbReference type="SUPFAM" id="SSF53474">
    <property type="entry name" value="alpha/beta-Hydrolases"/>
    <property type="match status" value="1"/>
</dbReference>
<evidence type="ECO:0000256" key="1">
    <source>
        <dbReference type="ARBA" id="ARBA00004502"/>
    </source>
</evidence>
<dbReference type="PANTHER" id="PTHR13390">
    <property type="entry name" value="LIPASE"/>
    <property type="match status" value="1"/>
</dbReference>
<gene>
    <name evidence="9" type="ORF">DERF_002310</name>
</gene>
<protein>
    <recommendedName>
        <fullName evidence="3">Lipid droplet-associated hydrolase</fullName>
        <ecNumber evidence="7">3.1.1.13</ecNumber>
    </recommendedName>
    <alternativeName>
        <fullName evidence="6">Lipid droplet-associated serine hydrolase</fullName>
    </alternativeName>
</protein>
<dbReference type="Pfam" id="PF10230">
    <property type="entry name" value="LIDHydrolase"/>
    <property type="match status" value="1"/>
</dbReference>